<accession>A0A2N9LAM7</accession>
<evidence type="ECO:0000313" key="2">
    <source>
        <dbReference type="Proteomes" id="UP000239735"/>
    </source>
</evidence>
<reference evidence="2" key="1">
    <citation type="submission" date="2018-02" db="EMBL/GenBank/DDBJ databases">
        <authorList>
            <person name="Hausmann B."/>
        </authorList>
    </citation>
    <scope>NUCLEOTIDE SEQUENCE [LARGE SCALE GENOMIC DNA]</scope>
    <source>
        <strain evidence="2">Peat soil MAG SbA5</strain>
    </source>
</reference>
<protein>
    <submittedName>
        <fullName evidence="1">Uncharacterized protein</fullName>
    </submittedName>
</protein>
<dbReference type="Proteomes" id="UP000239735">
    <property type="component" value="Unassembled WGS sequence"/>
</dbReference>
<proteinExistence type="predicted"/>
<gene>
    <name evidence="1" type="ORF">SBA5_290047</name>
</gene>
<dbReference type="EMBL" id="OKRB01000085">
    <property type="protein sequence ID" value="SPE20193.1"/>
    <property type="molecule type" value="Genomic_DNA"/>
</dbReference>
<name>A0A2N9LAM7_9BACT</name>
<evidence type="ECO:0000313" key="1">
    <source>
        <dbReference type="EMBL" id="SPE20193.1"/>
    </source>
</evidence>
<sequence length="83" mass="9102">MFLPSRSSGCLRPQAAPGHVALQALRDFQPLRIPVGLCAGGYRAPIRMNINLVNMIAFRTVNARKVGAGRINNEYCAQRIPQP</sequence>
<dbReference type="AlphaFoldDB" id="A0A2N9LAM7"/>
<organism evidence="1 2">
    <name type="scientific">Candidatus Sulfuritelmatomonas gaucii</name>
    <dbReference type="NCBI Taxonomy" id="2043161"/>
    <lineage>
        <taxon>Bacteria</taxon>
        <taxon>Pseudomonadati</taxon>
        <taxon>Acidobacteriota</taxon>
        <taxon>Terriglobia</taxon>
        <taxon>Terriglobales</taxon>
        <taxon>Acidobacteriaceae</taxon>
        <taxon>Candidatus Sulfuritelmatomonas</taxon>
    </lineage>
</organism>